<feature type="transmembrane region" description="Helical" evidence="1">
    <location>
        <begin position="64"/>
        <end position="84"/>
    </location>
</feature>
<name>A0A1Y2C4B7_9FUNG</name>
<evidence type="ECO:0000313" key="3">
    <source>
        <dbReference type="Proteomes" id="UP000193642"/>
    </source>
</evidence>
<feature type="transmembrane region" description="Helical" evidence="1">
    <location>
        <begin position="104"/>
        <end position="125"/>
    </location>
</feature>
<protein>
    <recommendedName>
        <fullName evidence="4">TLC domain-containing protein</fullName>
    </recommendedName>
</protein>
<dbReference type="OrthoDB" id="341353at2759"/>
<evidence type="ECO:0008006" key="4">
    <source>
        <dbReference type="Google" id="ProtNLM"/>
    </source>
</evidence>
<evidence type="ECO:0000313" key="2">
    <source>
        <dbReference type="EMBL" id="ORY41890.1"/>
    </source>
</evidence>
<keyword evidence="1" id="KW-0812">Transmembrane</keyword>
<dbReference type="EMBL" id="MCGO01000030">
    <property type="protein sequence ID" value="ORY41890.1"/>
    <property type="molecule type" value="Genomic_DNA"/>
</dbReference>
<reference evidence="2 3" key="1">
    <citation type="submission" date="2016-07" db="EMBL/GenBank/DDBJ databases">
        <title>Pervasive Adenine N6-methylation of Active Genes in Fungi.</title>
        <authorList>
            <consortium name="DOE Joint Genome Institute"/>
            <person name="Mondo S.J."/>
            <person name="Dannebaum R.O."/>
            <person name="Kuo R.C."/>
            <person name="Labutti K."/>
            <person name="Haridas S."/>
            <person name="Kuo A."/>
            <person name="Salamov A."/>
            <person name="Ahrendt S.R."/>
            <person name="Lipzen A."/>
            <person name="Sullivan W."/>
            <person name="Andreopoulos W.B."/>
            <person name="Clum A."/>
            <person name="Lindquist E."/>
            <person name="Daum C."/>
            <person name="Ramamoorthy G.K."/>
            <person name="Gryganskyi A."/>
            <person name="Culley D."/>
            <person name="Magnuson J.K."/>
            <person name="James T.Y."/>
            <person name="O'Malley M.A."/>
            <person name="Stajich J.E."/>
            <person name="Spatafora J.W."/>
            <person name="Visel A."/>
            <person name="Grigoriev I.V."/>
        </authorList>
    </citation>
    <scope>NUCLEOTIDE SEQUENCE [LARGE SCALE GENOMIC DNA]</scope>
    <source>
        <strain evidence="2 3">JEL800</strain>
    </source>
</reference>
<sequence>MEHGFIPVDPALPWPRRSLQSVLYSPKFLYPYLWGLMLPVVVYLIGKAALTAHFQQPLSPRQKAWIMTLYSAMLMISLGSPLFLQFVTLPATATIADHPNLDTAYAWTLGSLFLAYLTADTAIGLIEYPSQFGIISGWVHHIGYAVVVVTQMQMGQIGAYLTMGSAMEVSTVFLALGMINKAWRHDLIFGITSVLLFTQIL</sequence>
<organism evidence="2 3">
    <name type="scientific">Rhizoclosmatium globosum</name>
    <dbReference type="NCBI Taxonomy" id="329046"/>
    <lineage>
        <taxon>Eukaryota</taxon>
        <taxon>Fungi</taxon>
        <taxon>Fungi incertae sedis</taxon>
        <taxon>Chytridiomycota</taxon>
        <taxon>Chytridiomycota incertae sedis</taxon>
        <taxon>Chytridiomycetes</taxon>
        <taxon>Chytridiales</taxon>
        <taxon>Chytriomycetaceae</taxon>
        <taxon>Rhizoclosmatium</taxon>
    </lineage>
</organism>
<dbReference type="Proteomes" id="UP000193642">
    <property type="component" value="Unassembled WGS sequence"/>
</dbReference>
<proteinExistence type="predicted"/>
<keyword evidence="1" id="KW-0472">Membrane</keyword>
<gene>
    <name evidence="2" type="ORF">BCR33DRAFT_718554</name>
</gene>
<keyword evidence="1" id="KW-1133">Transmembrane helix</keyword>
<evidence type="ECO:0000256" key="1">
    <source>
        <dbReference type="SAM" id="Phobius"/>
    </source>
</evidence>
<dbReference type="AlphaFoldDB" id="A0A1Y2C4B7"/>
<feature type="transmembrane region" description="Helical" evidence="1">
    <location>
        <begin position="132"/>
        <end position="151"/>
    </location>
</feature>
<feature type="non-terminal residue" evidence="2">
    <location>
        <position position="201"/>
    </location>
</feature>
<accession>A0A1Y2C4B7</accession>
<feature type="transmembrane region" description="Helical" evidence="1">
    <location>
        <begin position="32"/>
        <end position="52"/>
    </location>
</feature>
<comment type="caution">
    <text evidence="2">The sequence shown here is derived from an EMBL/GenBank/DDBJ whole genome shotgun (WGS) entry which is preliminary data.</text>
</comment>
<dbReference type="STRING" id="329046.A0A1Y2C4B7"/>
<feature type="transmembrane region" description="Helical" evidence="1">
    <location>
        <begin position="157"/>
        <end position="179"/>
    </location>
</feature>
<keyword evidence="3" id="KW-1185">Reference proteome</keyword>